<dbReference type="SFLD" id="SFLDG01153">
    <property type="entry name" value="Main.4:_Theta-like"/>
    <property type="match status" value="1"/>
</dbReference>
<feature type="domain" description="GST C-terminal" evidence="7">
    <location>
        <begin position="90"/>
        <end position="231"/>
    </location>
</feature>
<keyword evidence="3" id="KW-0216">Detoxification</keyword>
<dbReference type="SFLD" id="SFLDG00358">
    <property type="entry name" value="Main_(cytGST)"/>
    <property type="match status" value="1"/>
</dbReference>
<evidence type="ECO:0000259" key="6">
    <source>
        <dbReference type="PROSITE" id="PS50404"/>
    </source>
</evidence>
<proteinExistence type="inferred from homology"/>
<accession>A0A835KGN8</accession>
<evidence type="ECO:0000313" key="8">
    <source>
        <dbReference type="EMBL" id="KAF9685816.1"/>
    </source>
</evidence>
<evidence type="ECO:0000256" key="3">
    <source>
        <dbReference type="ARBA" id="ARBA00022575"/>
    </source>
</evidence>
<feature type="domain" description="GST N-terminal" evidence="6">
    <location>
        <begin position="1"/>
        <end position="83"/>
    </location>
</feature>
<dbReference type="AlphaFoldDB" id="A0A835KGN8"/>
<evidence type="ECO:0000259" key="7">
    <source>
        <dbReference type="PROSITE" id="PS50405"/>
    </source>
</evidence>
<gene>
    <name evidence="8" type="ORF">SADUNF_Sadunf03G0093300</name>
</gene>
<dbReference type="InterPro" id="IPR043377">
    <property type="entry name" value="GSTT1/2/3"/>
</dbReference>
<dbReference type="Pfam" id="PF02798">
    <property type="entry name" value="GST_N"/>
    <property type="match status" value="1"/>
</dbReference>
<dbReference type="Gene3D" id="1.20.1050.10">
    <property type="match status" value="2"/>
</dbReference>
<dbReference type="GO" id="GO:0009407">
    <property type="term" value="P:toxin catabolic process"/>
    <property type="evidence" value="ECO:0007669"/>
    <property type="project" value="UniProtKB-ARBA"/>
</dbReference>
<dbReference type="Proteomes" id="UP000657918">
    <property type="component" value="Unassembled WGS sequence"/>
</dbReference>
<dbReference type="InterPro" id="IPR004045">
    <property type="entry name" value="Glutathione_S-Trfase_N"/>
</dbReference>
<dbReference type="PANTHER" id="PTHR44750:SF1">
    <property type="entry name" value="GLUTATHIONE S-TRANSFERASE T1-RELATED"/>
    <property type="match status" value="1"/>
</dbReference>
<name>A0A835KGN8_9ROSI</name>
<dbReference type="GO" id="GO:0004364">
    <property type="term" value="F:glutathione transferase activity"/>
    <property type="evidence" value="ECO:0007669"/>
    <property type="project" value="UniProtKB-EC"/>
</dbReference>
<dbReference type="OrthoDB" id="422574at2759"/>
<comment type="similarity">
    <text evidence="1">Belongs to the GST superfamily. Theta family.</text>
</comment>
<comment type="catalytic activity">
    <reaction evidence="5">
        <text>RX + glutathione = an S-substituted glutathione + a halide anion + H(+)</text>
        <dbReference type="Rhea" id="RHEA:16437"/>
        <dbReference type="ChEBI" id="CHEBI:15378"/>
        <dbReference type="ChEBI" id="CHEBI:16042"/>
        <dbReference type="ChEBI" id="CHEBI:17792"/>
        <dbReference type="ChEBI" id="CHEBI:57925"/>
        <dbReference type="ChEBI" id="CHEBI:90779"/>
        <dbReference type="EC" id="2.5.1.18"/>
    </reaction>
</comment>
<dbReference type="InterPro" id="IPR040075">
    <property type="entry name" value="GST_N_Theta"/>
</dbReference>
<dbReference type="InterPro" id="IPR036282">
    <property type="entry name" value="Glutathione-S-Trfase_C_sf"/>
</dbReference>
<dbReference type="InterPro" id="IPR040079">
    <property type="entry name" value="Glutathione_S-Trfase"/>
</dbReference>
<keyword evidence="4" id="KW-0808">Transferase</keyword>
<dbReference type="InterPro" id="IPR010987">
    <property type="entry name" value="Glutathione-S-Trfase_C-like"/>
</dbReference>
<evidence type="ECO:0000256" key="1">
    <source>
        <dbReference type="ARBA" id="ARBA00009899"/>
    </source>
</evidence>
<evidence type="ECO:0000256" key="4">
    <source>
        <dbReference type="ARBA" id="ARBA00022679"/>
    </source>
</evidence>
<evidence type="ECO:0000256" key="2">
    <source>
        <dbReference type="ARBA" id="ARBA00012452"/>
    </source>
</evidence>
<dbReference type="InterPro" id="IPR036249">
    <property type="entry name" value="Thioredoxin-like_sf"/>
</dbReference>
<dbReference type="EC" id="2.5.1.18" evidence="2"/>
<dbReference type="PANTHER" id="PTHR44750">
    <property type="entry name" value="GLUTATHIONE S-TRANSFERASE T1-RELATED"/>
    <property type="match status" value="1"/>
</dbReference>
<organism evidence="8 9">
    <name type="scientific">Salix dunnii</name>
    <dbReference type="NCBI Taxonomy" id="1413687"/>
    <lineage>
        <taxon>Eukaryota</taxon>
        <taxon>Viridiplantae</taxon>
        <taxon>Streptophyta</taxon>
        <taxon>Embryophyta</taxon>
        <taxon>Tracheophyta</taxon>
        <taxon>Spermatophyta</taxon>
        <taxon>Magnoliopsida</taxon>
        <taxon>eudicotyledons</taxon>
        <taxon>Gunneridae</taxon>
        <taxon>Pentapetalae</taxon>
        <taxon>rosids</taxon>
        <taxon>fabids</taxon>
        <taxon>Malpighiales</taxon>
        <taxon>Salicaceae</taxon>
        <taxon>Saliceae</taxon>
        <taxon>Salix</taxon>
    </lineage>
</organism>
<dbReference type="EMBL" id="JADGMS010000003">
    <property type="protein sequence ID" value="KAF9685816.1"/>
    <property type="molecule type" value="Genomic_DNA"/>
</dbReference>
<dbReference type="PROSITE" id="PS50404">
    <property type="entry name" value="GST_NTER"/>
    <property type="match status" value="1"/>
</dbReference>
<protein>
    <recommendedName>
        <fullName evidence="2">glutathione transferase</fullName>
        <ecNumber evidence="2">2.5.1.18</ecNumber>
    </recommendedName>
</protein>
<dbReference type="PROSITE" id="PS50405">
    <property type="entry name" value="GST_CTER"/>
    <property type="match status" value="1"/>
</dbReference>
<evidence type="ECO:0000313" key="9">
    <source>
        <dbReference type="Proteomes" id="UP000657918"/>
    </source>
</evidence>
<sequence>MELKVYVDRLSQPSRAIVIFCKLNKIDFEEVGIELLKGQHLTPEFKEINPMGKVPAIVVDGKFKLFESHAILIFLASTCPGVADHWYPVDPYKRAEIHSILDWHHSNLRRGSTEFIQNTLLAPLFGRPLNPQAAAEAEKVLSSSLSKIEALWLKESGQFLQGSSQPSIADLCLVCEIMQLEFLDATDRNRILGPFKKIQRWIEDMKNATKPYFDEVHQALFAAKAKLQMPLLSIALKLFQGAIDSRRQNLRHEPSRGLSTNITFHLFWWENTTSAPALGLPLDPQAAAEAEKVLFIPVKDKSLFGLKGVAGGNQPSIAYLSLVLDEKDCSRILVLYKKVQQWIEDTENATTPHFDEVHQIL</sequence>
<dbReference type="FunFam" id="1.20.1050.10:FF:000039">
    <property type="entry name" value="Glutathione S-transferase theta-1"/>
    <property type="match status" value="1"/>
</dbReference>
<dbReference type="Gene3D" id="3.40.30.10">
    <property type="entry name" value="Glutaredoxin"/>
    <property type="match status" value="1"/>
</dbReference>
<dbReference type="CDD" id="cd03050">
    <property type="entry name" value="GST_N_Theta"/>
    <property type="match status" value="1"/>
</dbReference>
<comment type="caution">
    <text evidence="8">The sequence shown here is derived from an EMBL/GenBank/DDBJ whole genome shotgun (WGS) entry which is preliminary data.</text>
</comment>
<reference evidence="8 9" key="1">
    <citation type="submission" date="2020-10" db="EMBL/GenBank/DDBJ databases">
        <title>Plant Genome Project.</title>
        <authorList>
            <person name="Zhang R.-G."/>
        </authorList>
    </citation>
    <scope>NUCLEOTIDE SEQUENCE [LARGE SCALE GENOMIC DNA]</scope>
    <source>
        <strain evidence="8">FAFU-HL-1</strain>
        <tissue evidence="8">Leaf</tissue>
    </source>
</reference>
<keyword evidence="9" id="KW-1185">Reference proteome</keyword>
<dbReference type="SFLD" id="SFLDS00019">
    <property type="entry name" value="Glutathione_Transferase_(cytos"/>
    <property type="match status" value="1"/>
</dbReference>
<dbReference type="SUPFAM" id="SSF47616">
    <property type="entry name" value="GST C-terminal domain-like"/>
    <property type="match status" value="1"/>
</dbReference>
<dbReference type="SUPFAM" id="SSF52833">
    <property type="entry name" value="Thioredoxin-like"/>
    <property type="match status" value="1"/>
</dbReference>
<evidence type="ECO:0000256" key="5">
    <source>
        <dbReference type="ARBA" id="ARBA00047960"/>
    </source>
</evidence>